<organism evidence="6 7">
    <name type="scientific">Hirschia litorea</name>
    <dbReference type="NCBI Taxonomy" id="1199156"/>
    <lineage>
        <taxon>Bacteria</taxon>
        <taxon>Pseudomonadati</taxon>
        <taxon>Pseudomonadota</taxon>
        <taxon>Alphaproteobacteria</taxon>
        <taxon>Hyphomonadales</taxon>
        <taxon>Hyphomonadaceae</taxon>
        <taxon>Hirschia</taxon>
    </lineage>
</organism>
<dbReference type="InterPro" id="IPR014757">
    <property type="entry name" value="Tscrpt_reg_IclR_C"/>
</dbReference>
<dbReference type="SUPFAM" id="SSF55781">
    <property type="entry name" value="GAF domain-like"/>
    <property type="match status" value="1"/>
</dbReference>
<name>A0ABW2IH00_9PROT</name>
<dbReference type="Gene3D" id="1.10.10.10">
    <property type="entry name" value="Winged helix-like DNA-binding domain superfamily/Winged helix DNA-binding domain"/>
    <property type="match status" value="1"/>
</dbReference>
<dbReference type="InterPro" id="IPR036388">
    <property type="entry name" value="WH-like_DNA-bd_sf"/>
</dbReference>
<dbReference type="InterPro" id="IPR005471">
    <property type="entry name" value="Tscrpt_reg_IclR_N"/>
</dbReference>
<dbReference type="SUPFAM" id="SSF46785">
    <property type="entry name" value="Winged helix' DNA-binding domain"/>
    <property type="match status" value="1"/>
</dbReference>
<evidence type="ECO:0000256" key="3">
    <source>
        <dbReference type="ARBA" id="ARBA00023163"/>
    </source>
</evidence>
<comment type="caution">
    <text evidence="6">The sequence shown here is derived from an EMBL/GenBank/DDBJ whole genome shotgun (WGS) entry which is preliminary data.</text>
</comment>
<evidence type="ECO:0000259" key="5">
    <source>
        <dbReference type="PROSITE" id="PS51078"/>
    </source>
</evidence>
<evidence type="ECO:0000256" key="2">
    <source>
        <dbReference type="ARBA" id="ARBA00023125"/>
    </source>
</evidence>
<dbReference type="PANTHER" id="PTHR30136:SF35">
    <property type="entry name" value="HTH-TYPE TRANSCRIPTIONAL REGULATOR RV1719"/>
    <property type="match status" value="1"/>
</dbReference>
<dbReference type="InterPro" id="IPR050707">
    <property type="entry name" value="HTH_MetabolicPath_Reg"/>
</dbReference>
<dbReference type="EMBL" id="JBHTBR010000002">
    <property type="protein sequence ID" value="MFC7290232.1"/>
    <property type="molecule type" value="Genomic_DNA"/>
</dbReference>
<feature type="domain" description="HTH iclR-type" evidence="4">
    <location>
        <begin position="9"/>
        <end position="71"/>
    </location>
</feature>
<keyword evidence="7" id="KW-1185">Reference proteome</keyword>
<keyword evidence="1" id="KW-0805">Transcription regulation</keyword>
<dbReference type="PROSITE" id="PS51078">
    <property type="entry name" value="ICLR_ED"/>
    <property type="match status" value="1"/>
</dbReference>
<feature type="domain" description="IclR-ED" evidence="5">
    <location>
        <begin position="72"/>
        <end position="242"/>
    </location>
</feature>
<dbReference type="Proteomes" id="UP001596492">
    <property type="component" value="Unassembled WGS sequence"/>
</dbReference>
<dbReference type="Gene3D" id="3.30.450.40">
    <property type="match status" value="1"/>
</dbReference>
<keyword evidence="2" id="KW-0238">DNA-binding</keyword>
<gene>
    <name evidence="6" type="ORF">ACFQS8_01265</name>
</gene>
<proteinExistence type="predicted"/>
<dbReference type="InterPro" id="IPR036390">
    <property type="entry name" value="WH_DNA-bd_sf"/>
</dbReference>
<dbReference type="Pfam" id="PF09339">
    <property type="entry name" value="HTH_IclR"/>
    <property type="match status" value="1"/>
</dbReference>
<evidence type="ECO:0000313" key="6">
    <source>
        <dbReference type="EMBL" id="MFC7290232.1"/>
    </source>
</evidence>
<dbReference type="PROSITE" id="PS51077">
    <property type="entry name" value="HTH_ICLR"/>
    <property type="match status" value="1"/>
</dbReference>
<dbReference type="PANTHER" id="PTHR30136">
    <property type="entry name" value="HELIX-TURN-HELIX TRANSCRIPTIONAL REGULATOR, ICLR FAMILY"/>
    <property type="match status" value="1"/>
</dbReference>
<dbReference type="RefSeq" id="WP_382164954.1">
    <property type="nucleotide sequence ID" value="NZ_JBHTBR010000002.1"/>
</dbReference>
<dbReference type="InterPro" id="IPR029016">
    <property type="entry name" value="GAF-like_dom_sf"/>
</dbReference>
<evidence type="ECO:0000256" key="1">
    <source>
        <dbReference type="ARBA" id="ARBA00023015"/>
    </source>
</evidence>
<keyword evidence="3" id="KW-0804">Transcription</keyword>
<reference evidence="7" key="1">
    <citation type="journal article" date="2019" name="Int. J. Syst. Evol. Microbiol.">
        <title>The Global Catalogue of Microorganisms (GCM) 10K type strain sequencing project: providing services to taxonomists for standard genome sequencing and annotation.</title>
        <authorList>
            <consortium name="The Broad Institute Genomics Platform"/>
            <consortium name="The Broad Institute Genome Sequencing Center for Infectious Disease"/>
            <person name="Wu L."/>
            <person name="Ma J."/>
        </authorList>
    </citation>
    <scope>NUCLEOTIDE SEQUENCE [LARGE SCALE GENOMIC DNA]</scope>
    <source>
        <strain evidence="7">CCUG 51308</strain>
    </source>
</reference>
<accession>A0ABW2IH00</accession>
<dbReference type="Pfam" id="PF01614">
    <property type="entry name" value="IclR_C"/>
    <property type="match status" value="1"/>
</dbReference>
<evidence type="ECO:0000259" key="4">
    <source>
        <dbReference type="PROSITE" id="PS51077"/>
    </source>
</evidence>
<evidence type="ECO:0000313" key="7">
    <source>
        <dbReference type="Proteomes" id="UP001596492"/>
    </source>
</evidence>
<sequence>MNEKTPSSLRSIRRCFQLFEIFDAEQQPMSASVIANKLDAPLTSIIDLLKCISELGYISYDSRSRTYFITPKISNLGEWLIDNPLHNFNYEELLRSLRDETRETIGIFSQNGTQMLCLAEISGLHPLNFRMSVGEMVPLFQSSVGHAQLAHWKDEDIKKTYLKRHKREDGTKLANLLKKVKTIRETNYSTGYGLVHPDVGAISVSLEISPERWVILCAGGVINRIKENEAKFSKALLSAIGK</sequence>
<protein>
    <submittedName>
        <fullName evidence="6">IclR family transcriptional regulator</fullName>
    </submittedName>
</protein>